<comment type="cofactor">
    <cofactor evidence="16">
        <name>Mg(2+)</name>
        <dbReference type="ChEBI" id="CHEBI:18420"/>
    </cofactor>
    <cofactor evidence="16">
        <name>Mn(2+)</name>
        <dbReference type="ChEBI" id="CHEBI:29035"/>
    </cofactor>
    <text evidence="16">Binds 2 magnesium or manganese ions per subunit.</text>
</comment>
<comment type="subcellular location">
    <subcellularLocation>
        <location evidence="2 14">Cytoplasm</location>
    </subcellularLocation>
</comment>
<keyword evidence="12 16" id="KW-0464">Manganese</keyword>
<dbReference type="PROSITE" id="PS00843">
    <property type="entry name" value="DALA_DALA_LIGASE_1"/>
    <property type="match status" value="1"/>
</dbReference>
<keyword evidence="5 14" id="KW-0436">Ligase</keyword>
<evidence type="ECO:0000256" key="7">
    <source>
        <dbReference type="ARBA" id="ARBA00022741"/>
    </source>
</evidence>
<feature type="binding site" evidence="16">
    <location>
        <position position="265"/>
    </location>
    <ligand>
        <name>Mg(2+)</name>
        <dbReference type="ChEBI" id="CHEBI:18420"/>
        <label>1</label>
    </ligand>
</feature>
<evidence type="ECO:0000259" key="18">
    <source>
        <dbReference type="PROSITE" id="PS50975"/>
    </source>
</evidence>
<accession>A0A0B3W140</accession>
<dbReference type="Gene3D" id="3.30.1490.20">
    <property type="entry name" value="ATP-grasp fold, A domain"/>
    <property type="match status" value="1"/>
</dbReference>
<dbReference type="InterPro" id="IPR011127">
    <property type="entry name" value="Dala_Dala_lig_N"/>
</dbReference>
<evidence type="ECO:0000256" key="17">
    <source>
        <dbReference type="PROSITE-ProRule" id="PRU00409"/>
    </source>
</evidence>
<dbReference type="RefSeq" id="WP_039680923.1">
    <property type="nucleotide sequence ID" value="NZ_JAWGXO010000001.1"/>
</dbReference>
<dbReference type="PANTHER" id="PTHR23132">
    <property type="entry name" value="D-ALANINE--D-ALANINE LIGASE"/>
    <property type="match status" value="1"/>
</dbReference>
<evidence type="ECO:0000256" key="13">
    <source>
        <dbReference type="ARBA" id="ARBA00023316"/>
    </source>
</evidence>
<organism evidence="19 20">
    <name type="scientific">Terrisporobacter othiniensis</name>
    <dbReference type="NCBI Taxonomy" id="1577792"/>
    <lineage>
        <taxon>Bacteria</taxon>
        <taxon>Bacillati</taxon>
        <taxon>Bacillota</taxon>
        <taxon>Clostridia</taxon>
        <taxon>Peptostreptococcales</taxon>
        <taxon>Peptostreptococcaceae</taxon>
        <taxon>Terrisporobacter</taxon>
    </lineage>
</organism>
<comment type="cofactor">
    <cofactor evidence="1">
        <name>Mn(2+)</name>
        <dbReference type="ChEBI" id="CHEBI:29035"/>
    </cofactor>
</comment>
<dbReference type="Gene3D" id="3.40.50.20">
    <property type="match status" value="1"/>
</dbReference>
<name>A0A0B3W140_9FIRM</name>
<comment type="catalytic activity">
    <reaction evidence="14">
        <text>2 D-alanine + ATP = D-alanyl-D-alanine + ADP + phosphate + H(+)</text>
        <dbReference type="Rhea" id="RHEA:11224"/>
        <dbReference type="ChEBI" id="CHEBI:15378"/>
        <dbReference type="ChEBI" id="CHEBI:30616"/>
        <dbReference type="ChEBI" id="CHEBI:43474"/>
        <dbReference type="ChEBI" id="CHEBI:57416"/>
        <dbReference type="ChEBI" id="CHEBI:57822"/>
        <dbReference type="ChEBI" id="CHEBI:456216"/>
        <dbReference type="EC" id="6.3.2.4"/>
    </reaction>
</comment>
<dbReference type="NCBIfam" id="TIGR01205">
    <property type="entry name" value="D_ala_D_alaTIGR"/>
    <property type="match status" value="1"/>
</dbReference>
<sequence>MKKKVAVLMGGMSTEREVSLNSGRAVLNALDRDKYEVHEIILNNKMDVINKMPEGIEFAFLMLHGKYGEDGTIQAILESMDIPYSGCGPLTSAMCMDKNITKKMLRDSGVPTANWTIAKSIEDIDYDKIEKMGYPVFIKPNSGGSSVATFKVERKEDVEAAVKAGLEVDDVVMIEEYLPGDEYTSFVLDGEIYPTIKISSTTGFFDYEAKYSTGANAAKEEIVYLGDELQEQINKASKTVWDIFYCRAYVRVDFILSNGKFYVLELNTLPGMTTTSLIPRSANAKGLSYSELVDKIMETSVK</sequence>
<evidence type="ECO:0000256" key="5">
    <source>
        <dbReference type="ARBA" id="ARBA00022598"/>
    </source>
</evidence>
<dbReference type="GO" id="GO:0071555">
    <property type="term" value="P:cell wall organization"/>
    <property type="evidence" value="ECO:0007669"/>
    <property type="project" value="UniProtKB-KW"/>
</dbReference>
<feature type="binding site" evidence="16">
    <location>
        <position position="265"/>
    </location>
    <ligand>
        <name>Mg(2+)</name>
        <dbReference type="ChEBI" id="CHEBI:18420"/>
        <label>2</label>
    </ligand>
</feature>
<dbReference type="SUPFAM" id="SSF52440">
    <property type="entry name" value="PreATP-grasp domain"/>
    <property type="match status" value="1"/>
</dbReference>
<evidence type="ECO:0000313" key="19">
    <source>
        <dbReference type="EMBL" id="KHS56012.1"/>
    </source>
</evidence>
<keyword evidence="9 16" id="KW-0460">Magnesium</keyword>
<dbReference type="UniPathway" id="UPA00219"/>
<dbReference type="InterPro" id="IPR013815">
    <property type="entry name" value="ATP_grasp_subdomain_1"/>
</dbReference>
<comment type="caution">
    <text evidence="19">The sequence shown here is derived from an EMBL/GenBank/DDBJ whole genome shotgun (WGS) entry which is preliminary data.</text>
</comment>
<dbReference type="HAMAP" id="MF_00047">
    <property type="entry name" value="Dala_Dala_lig"/>
    <property type="match status" value="1"/>
</dbReference>
<dbReference type="PIRSF" id="PIRSF039102">
    <property type="entry name" value="Ddl/VanB"/>
    <property type="match status" value="1"/>
</dbReference>
<dbReference type="OrthoDB" id="9813261at2"/>
<feature type="binding site" evidence="16">
    <location>
        <position position="267"/>
    </location>
    <ligand>
        <name>Mg(2+)</name>
        <dbReference type="ChEBI" id="CHEBI:18420"/>
        <label>2</label>
    </ligand>
</feature>
<evidence type="ECO:0000256" key="3">
    <source>
        <dbReference type="ARBA" id="ARBA00010871"/>
    </source>
</evidence>
<comment type="similarity">
    <text evidence="3 14">Belongs to the D-alanine--D-alanine ligase family.</text>
</comment>
<feature type="active site" evidence="15">
    <location>
        <position position="15"/>
    </location>
</feature>
<evidence type="ECO:0000256" key="8">
    <source>
        <dbReference type="ARBA" id="ARBA00022840"/>
    </source>
</evidence>
<dbReference type="GO" id="GO:0046872">
    <property type="term" value="F:metal ion binding"/>
    <property type="evidence" value="ECO:0007669"/>
    <property type="project" value="UniProtKB-KW"/>
</dbReference>
<evidence type="ECO:0000256" key="4">
    <source>
        <dbReference type="ARBA" id="ARBA00022490"/>
    </source>
</evidence>
<gene>
    <name evidence="14" type="primary">ddl</name>
    <name evidence="19" type="ORF">QX51_16085</name>
</gene>
<dbReference type="EMBL" id="JWHR01000129">
    <property type="protein sequence ID" value="KHS56012.1"/>
    <property type="molecule type" value="Genomic_DNA"/>
</dbReference>
<evidence type="ECO:0000256" key="14">
    <source>
        <dbReference type="HAMAP-Rule" id="MF_00047"/>
    </source>
</evidence>
<dbReference type="AlphaFoldDB" id="A0A0B3W140"/>
<keyword evidence="10 14" id="KW-0133">Cell shape</keyword>
<keyword evidence="11 14" id="KW-0573">Peptidoglycan synthesis</keyword>
<dbReference type="EC" id="6.3.2.4" evidence="14"/>
<keyword evidence="20" id="KW-1185">Reference proteome</keyword>
<dbReference type="InterPro" id="IPR005905">
    <property type="entry name" value="D_ala_D_ala"/>
</dbReference>
<evidence type="ECO:0000256" key="1">
    <source>
        <dbReference type="ARBA" id="ARBA00001936"/>
    </source>
</evidence>
<evidence type="ECO:0000256" key="10">
    <source>
        <dbReference type="ARBA" id="ARBA00022960"/>
    </source>
</evidence>
<reference evidence="19 20" key="1">
    <citation type="submission" date="2014-12" db="EMBL/GenBank/DDBJ databases">
        <title>Draft genome sequence of Terrisporobacter sp. 08-306576, isolated from the blood culture of a bacteremia patient.</title>
        <authorList>
            <person name="Lund L.C."/>
            <person name="Sydenham T.V."/>
            <person name="Hogh S.V."/>
            <person name="Skov M.N."/>
            <person name="Kemp M."/>
            <person name="Justesen U.S."/>
        </authorList>
    </citation>
    <scope>NUCLEOTIDE SEQUENCE [LARGE SCALE GENOMIC DNA]</scope>
    <source>
        <strain evidence="19 20">08-306576</strain>
    </source>
</reference>
<dbReference type="Pfam" id="PF07478">
    <property type="entry name" value="Dala_Dala_lig_C"/>
    <property type="match status" value="1"/>
</dbReference>
<dbReference type="STRING" id="1577792.QX51_16085"/>
<dbReference type="InterPro" id="IPR000291">
    <property type="entry name" value="D-Ala_lig_Van_CS"/>
</dbReference>
<evidence type="ECO:0000256" key="12">
    <source>
        <dbReference type="ARBA" id="ARBA00023211"/>
    </source>
</evidence>
<keyword evidence="4 14" id="KW-0963">Cytoplasm</keyword>
<dbReference type="PROSITE" id="PS00844">
    <property type="entry name" value="DALA_DALA_LIGASE_2"/>
    <property type="match status" value="1"/>
</dbReference>
<dbReference type="InterPro" id="IPR016185">
    <property type="entry name" value="PreATP-grasp_dom_sf"/>
</dbReference>
<dbReference type="InterPro" id="IPR011761">
    <property type="entry name" value="ATP-grasp"/>
</dbReference>
<protein>
    <recommendedName>
        <fullName evidence="14">D-alanine--D-alanine ligase</fullName>
        <ecNumber evidence="14">6.3.2.4</ecNumber>
    </recommendedName>
    <alternativeName>
        <fullName evidence="14">D-Ala-D-Ala ligase</fullName>
    </alternativeName>
    <alternativeName>
        <fullName evidence="14">D-alanylalanine synthetase</fullName>
    </alternativeName>
</protein>
<dbReference type="GO" id="GO:0008716">
    <property type="term" value="F:D-alanine-D-alanine ligase activity"/>
    <property type="evidence" value="ECO:0007669"/>
    <property type="project" value="UniProtKB-UniRule"/>
</dbReference>
<comment type="function">
    <text evidence="14">Cell wall formation.</text>
</comment>
<keyword evidence="6 16" id="KW-0479">Metal-binding</keyword>
<feature type="active site" evidence="15">
    <location>
        <position position="276"/>
    </location>
</feature>
<dbReference type="GO" id="GO:0008360">
    <property type="term" value="P:regulation of cell shape"/>
    <property type="evidence" value="ECO:0007669"/>
    <property type="project" value="UniProtKB-KW"/>
</dbReference>
<dbReference type="GO" id="GO:0005737">
    <property type="term" value="C:cytoplasm"/>
    <property type="evidence" value="ECO:0007669"/>
    <property type="project" value="UniProtKB-SubCell"/>
</dbReference>
<feature type="active site" evidence="15">
    <location>
        <position position="145"/>
    </location>
</feature>
<comment type="pathway">
    <text evidence="14">Cell wall biogenesis; peptidoglycan biosynthesis.</text>
</comment>
<dbReference type="NCBIfam" id="NF002378">
    <property type="entry name" value="PRK01372.1"/>
    <property type="match status" value="1"/>
</dbReference>
<dbReference type="GO" id="GO:0005524">
    <property type="term" value="F:ATP binding"/>
    <property type="evidence" value="ECO:0007669"/>
    <property type="project" value="UniProtKB-UniRule"/>
</dbReference>
<keyword evidence="7 17" id="KW-0547">Nucleotide-binding</keyword>
<feature type="binding site" evidence="16">
    <location>
        <position position="253"/>
    </location>
    <ligand>
        <name>Mg(2+)</name>
        <dbReference type="ChEBI" id="CHEBI:18420"/>
        <label>1</label>
    </ligand>
</feature>
<keyword evidence="8 17" id="KW-0067">ATP-binding</keyword>
<proteinExistence type="inferred from homology"/>
<evidence type="ECO:0000256" key="6">
    <source>
        <dbReference type="ARBA" id="ARBA00022723"/>
    </source>
</evidence>
<evidence type="ECO:0000256" key="16">
    <source>
        <dbReference type="PIRSR" id="PIRSR039102-3"/>
    </source>
</evidence>
<keyword evidence="13 14" id="KW-0961">Cell wall biogenesis/degradation</keyword>
<dbReference type="PROSITE" id="PS50975">
    <property type="entry name" value="ATP_GRASP"/>
    <property type="match status" value="1"/>
</dbReference>
<evidence type="ECO:0000256" key="15">
    <source>
        <dbReference type="PIRSR" id="PIRSR039102-1"/>
    </source>
</evidence>
<evidence type="ECO:0000256" key="9">
    <source>
        <dbReference type="ARBA" id="ARBA00022842"/>
    </source>
</evidence>
<dbReference type="InterPro" id="IPR011095">
    <property type="entry name" value="Dala_Dala_lig_C"/>
</dbReference>
<dbReference type="PANTHER" id="PTHR23132:SF23">
    <property type="entry name" value="D-ALANINE--D-ALANINE LIGASE B"/>
    <property type="match status" value="1"/>
</dbReference>
<dbReference type="FunFam" id="3.40.50.20:FF:000031">
    <property type="entry name" value="D-alanine--D-alanine ligase"/>
    <property type="match status" value="1"/>
</dbReference>
<dbReference type="Pfam" id="PF01820">
    <property type="entry name" value="Dala_Dala_lig_N"/>
    <property type="match status" value="2"/>
</dbReference>
<dbReference type="SUPFAM" id="SSF56059">
    <property type="entry name" value="Glutathione synthetase ATP-binding domain-like"/>
    <property type="match status" value="1"/>
</dbReference>
<dbReference type="Gene3D" id="3.30.470.20">
    <property type="entry name" value="ATP-grasp fold, B domain"/>
    <property type="match status" value="1"/>
</dbReference>
<evidence type="ECO:0000256" key="11">
    <source>
        <dbReference type="ARBA" id="ARBA00022984"/>
    </source>
</evidence>
<evidence type="ECO:0000256" key="2">
    <source>
        <dbReference type="ARBA" id="ARBA00004496"/>
    </source>
</evidence>
<evidence type="ECO:0000313" key="20">
    <source>
        <dbReference type="Proteomes" id="UP000031189"/>
    </source>
</evidence>
<dbReference type="GO" id="GO:0009252">
    <property type="term" value="P:peptidoglycan biosynthetic process"/>
    <property type="evidence" value="ECO:0007669"/>
    <property type="project" value="UniProtKB-UniRule"/>
</dbReference>
<dbReference type="Proteomes" id="UP000031189">
    <property type="component" value="Unassembled WGS sequence"/>
</dbReference>
<feature type="domain" description="ATP-grasp" evidence="18">
    <location>
        <begin position="102"/>
        <end position="298"/>
    </location>
</feature>